<dbReference type="Proteomes" id="UP000516444">
    <property type="component" value="Chromosome"/>
</dbReference>
<sequence>MLDWLWRRWVGRPAVDWILALTITGVHAAAVQIAGGGDVLAWPDREQRVAAYTATATVAAVVGSFITAAVTLYAASTGQRMRTLRTHPVQGPQFRRNWMSILSATLVISGLCLMAIILDTTQRDPGGTHWLAEAAIALGVARATRLVWLFGKVIAGGDIDLADVTLTPPGPAPASPPVPARRPGV</sequence>
<proteinExistence type="predicted"/>
<organism evidence="2 3">
    <name type="scientific">Streptomyces aurantiacus</name>
    <dbReference type="NCBI Taxonomy" id="47760"/>
    <lineage>
        <taxon>Bacteria</taxon>
        <taxon>Bacillati</taxon>
        <taxon>Actinomycetota</taxon>
        <taxon>Actinomycetes</taxon>
        <taxon>Kitasatosporales</taxon>
        <taxon>Streptomycetaceae</taxon>
        <taxon>Streptomyces</taxon>
        <taxon>Streptomyces aurantiacus group</taxon>
    </lineage>
</organism>
<evidence type="ECO:0000256" key="1">
    <source>
        <dbReference type="SAM" id="Phobius"/>
    </source>
</evidence>
<name>A0A7G1NWU4_9ACTN</name>
<dbReference type="RefSeq" id="WP_190849995.1">
    <property type="nucleotide sequence ID" value="NZ_AP023440.1"/>
</dbReference>
<feature type="transmembrane region" description="Helical" evidence="1">
    <location>
        <begin position="97"/>
        <end position="118"/>
    </location>
</feature>
<accession>A0A7G1NWU4</accession>
<evidence type="ECO:0008006" key="4">
    <source>
        <dbReference type="Google" id="ProtNLM"/>
    </source>
</evidence>
<evidence type="ECO:0000313" key="3">
    <source>
        <dbReference type="Proteomes" id="UP000516444"/>
    </source>
</evidence>
<keyword evidence="1" id="KW-0472">Membrane</keyword>
<reference evidence="2 3" key="1">
    <citation type="journal article" date="2014" name="Int. J. Syst. Evol. Microbiol.">
        <title>Complete genome sequence of Corynebacterium casei LMG S-19264T (=DSM 44701T), isolated from a smear-ripened cheese.</title>
        <authorList>
            <consortium name="US DOE Joint Genome Institute (JGI-PGF)"/>
            <person name="Walter F."/>
            <person name="Albersmeier A."/>
            <person name="Kalinowski J."/>
            <person name="Ruckert C."/>
        </authorList>
    </citation>
    <scope>NUCLEOTIDE SEQUENCE [LARGE SCALE GENOMIC DNA]</scope>
    <source>
        <strain evidence="2 3">JCM 4677</strain>
    </source>
</reference>
<gene>
    <name evidence="2" type="ORF">GCM10017557_20010</name>
</gene>
<dbReference type="KEGG" id="sgm:GCM10017557_20010"/>
<feature type="transmembrane region" description="Helical" evidence="1">
    <location>
        <begin position="54"/>
        <end position="76"/>
    </location>
</feature>
<evidence type="ECO:0000313" key="2">
    <source>
        <dbReference type="EMBL" id="BCL27142.1"/>
    </source>
</evidence>
<feature type="transmembrane region" description="Helical" evidence="1">
    <location>
        <begin position="14"/>
        <end position="34"/>
    </location>
</feature>
<protein>
    <recommendedName>
        <fullName evidence="4">DUF2254 domain-containing protein</fullName>
    </recommendedName>
</protein>
<keyword evidence="1" id="KW-0812">Transmembrane</keyword>
<feature type="transmembrane region" description="Helical" evidence="1">
    <location>
        <begin position="130"/>
        <end position="151"/>
    </location>
</feature>
<keyword evidence="3" id="KW-1185">Reference proteome</keyword>
<dbReference type="AlphaFoldDB" id="A0A7G1NWU4"/>
<dbReference type="EMBL" id="AP023440">
    <property type="protein sequence ID" value="BCL27142.1"/>
    <property type="molecule type" value="Genomic_DNA"/>
</dbReference>
<keyword evidence="1" id="KW-1133">Transmembrane helix</keyword>